<organism evidence="4">
    <name type="scientific">freshwater metagenome</name>
    <dbReference type="NCBI Taxonomy" id="449393"/>
    <lineage>
        <taxon>unclassified sequences</taxon>
        <taxon>metagenomes</taxon>
        <taxon>ecological metagenomes</taxon>
    </lineage>
</organism>
<reference evidence="4" key="1">
    <citation type="submission" date="2020-05" db="EMBL/GenBank/DDBJ databases">
        <authorList>
            <person name="Chiriac C."/>
            <person name="Salcher M."/>
            <person name="Ghai R."/>
            <person name="Kavagutti S V."/>
        </authorList>
    </citation>
    <scope>NUCLEOTIDE SEQUENCE</scope>
</reference>
<evidence type="ECO:0000256" key="2">
    <source>
        <dbReference type="ARBA" id="ARBA00022643"/>
    </source>
</evidence>
<accession>A0A6J6TGN2</accession>
<dbReference type="AlphaFoldDB" id="A0A6J6TGN2"/>
<dbReference type="SUPFAM" id="SSF51412">
    <property type="entry name" value="Inosine monophosphate dehydrogenase (IMPDH)"/>
    <property type="match status" value="1"/>
</dbReference>
<dbReference type="GO" id="GO:0018580">
    <property type="term" value="F:nitronate monooxygenase activity"/>
    <property type="evidence" value="ECO:0007669"/>
    <property type="project" value="InterPro"/>
</dbReference>
<gene>
    <name evidence="4" type="ORF">UFOPK2844_00118</name>
</gene>
<evidence type="ECO:0000313" key="4">
    <source>
        <dbReference type="EMBL" id="CAB4745867.1"/>
    </source>
</evidence>
<protein>
    <submittedName>
        <fullName evidence="4">Unannotated protein</fullName>
    </submittedName>
</protein>
<evidence type="ECO:0000256" key="1">
    <source>
        <dbReference type="ARBA" id="ARBA00022630"/>
    </source>
</evidence>
<dbReference type="EMBL" id="CAEZZG010000001">
    <property type="protein sequence ID" value="CAB4745867.1"/>
    <property type="molecule type" value="Genomic_DNA"/>
</dbReference>
<dbReference type="PANTHER" id="PTHR32332">
    <property type="entry name" value="2-NITROPROPANE DIOXYGENASE"/>
    <property type="match status" value="1"/>
</dbReference>
<sequence>MSETQIAALPDVIQGGMGIAVSTWLLAREVSKTGGLGVVSATAIDSVVARRLQDGDPAEDIRRAFAHFPNPDIAEEVLHFYFKEGGRTTGAPYLDVPKLSLKPSKLTNNLLVISAFTEVWLAKENNSGLIGINLLEKIQLATPATLYGAMLAGVDYVLMGAGIPTEIPELLRQLSDNNGVKIAVDVSEAKSKHFLAFDPKQISQKVPKLNRPQFLAIISSHALAAYLAKDDKTRPDGFIVEGATAGGHNAPPRSKDAIGEDGQSKFTALDEADLTKVAKTQLPFWLAGGYGTPENLANAKALGAIGIQVGSLFALANESGFTREIKDELLDQLSTDTLNVKTDPFASPTGFPFKVVEIEGTLSGASAFDERARNCDLGYLRVPFERPQGGIGYRCPAEPLKTFEFKGGTSQHNSRSKCLCNALMADIGLGQLRVDGKVELPLVTFGSDLAGAKELSKIHPDGWSAIQVMDFLHKTN</sequence>
<keyword evidence="2" id="KW-0288">FMN</keyword>
<evidence type="ECO:0000256" key="3">
    <source>
        <dbReference type="ARBA" id="ARBA00023002"/>
    </source>
</evidence>
<dbReference type="Gene3D" id="3.20.20.70">
    <property type="entry name" value="Aldolase class I"/>
    <property type="match status" value="1"/>
</dbReference>
<dbReference type="InterPro" id="IPR004136">
    <property type="entry name" value="NMO"/>
</dbReference>
<dbReference type="CDD" id="cd04730">
    <property type="entry name" value="NPD_like"/>
    <property type="match status" value="1"/>
</dbReference>
<proteinExistence type="predicted"/>
<dbReference type="Pfam" id="PF03060">
    <property type="entry name" value="NMO"/>
    <property type="match status" value="1"/>
</dbReference>
<dbReference type="InterPro" id="IPR013785">
    <property type="entry name" value="Aldolase_TIM"/>
</dbReference>
<keyword evidence="1" id="KW-0285">Flavoprotein</keyword>
<keyword evidence="3" id="KW-0560">Oxidoreductase</keyword>
<name>A0A6J6TGN2_9ZZZZ</name>
<dbReference type="PANTHER" id="PTHR32332:SF33">
    <property type="entry name" value="NITRONATE MONOOXYGENASE DOMAIN-CONTAINING PROTEIN"/>
    <property type="match status" value="1"/>
</dbReference>